<sequence>MEATKIHVEWPSLPREADTIELTLEGKDMLMGVYRLNLKRQAGSDHFSEELLLPFCVSDEMIWQGKITATPFSSQQPIYVSIRMIK</sequence>
<dbReference type="AlphaFoldDB" id="A0A2T3J3U3"/>
<dbReference type="Proteomes" id="UP000241222">
    <property type="component" value="Unassembled WGS sequence"/>
</dbReference>
<keyword evidence="2" id="KW-1185">Reference proteome</keyword>
<accession>A0A2T3J3U3</accession>
<protein>
    <submittedName>
        <fullName evidence="1">Uncharacterized protein</fullName>
    </submittedName>
</protein>
<evidence type="ECO:0000313" key="1">
    <source>
        <dbReference type="EMBL" id="PSU35968.1"/>
    </source>
</evidence>
<proteinExistence type="predicted"/>
<comment type="caution">
    <text evidence="1">The sequence shown here is derived from an EMBL/GenBank/DDBJ whole genome shotgun (WGS) entry which is preliminary data.</text>
</comment>
<organism evidence="1 2">
    <name type="scientific">Photobacterium lutimaris</name>
    <dbReference type="NCBI Taxonomy" id="388278"/>
    <lineage>
        <taxon>Bacteria</taxon>
        <taxon>Pseudomonadati</taxon>
        <taxon>Pseudomonadota</taxon>
        <taxon>Gammaproteobacteria</taxon>
        <taxon>Vibrionales</taxon>
        <taxon>Vibrionaceae</taxon>
        <taxon>Photobacterium</taxon>
    </lineage>
</organism>
<evidence type="ECO:0000313" key="2">
    <source>
        <dbReference type="Proteomes" id="UP000241222"/>
    </source>
</evidence>
<dbReference type="RefSeq" id="WP_107347322.1">
    <property type="nucleotide sequence ID" value="NZ_PYMH01000001.1"/>
</dbReference>
<dbReference type="OrthoDB" id="5917490at2"/>
<dbReference type="EMBL" id="PYMH01000001">
    <property type="protein sequence ID" value="PSU35968.1"/>
    <property type="molecule type" value="Genomic_DNA"/>
</dbReference>
<gene>
    <name evidence="1" type="ORF">C9I99_02835</name>
</gene>
<reference evidence="1 2" key="1">
    <citation type="submission" date="2018-03" db="EMBL/GenBank/DDBJ databases">
        <title>Whole genome sequencing of Histamine producing bacteria.</title>
        <authorList>
            <person name="Butler K."/>
        </authorList>
    </citation>
    <scope>NUCLEOTIDE SEQUENCE [LARGE SCALE GENOMIC DNA]</scope>
    <source>
        <strain evidence="1 2">JCM 13586</strain>
    </source>
</reference>
<name>A0A2T3J3U3_9GAMM</name>